<accession>A0A2S6F633</accession>
<dbReference type="InterPro" id="IPR011642">
    <property type="entry name" value="Gate_dom"/>
</dbReference>
<dbReference type="Proteomes" id="UP000239239">
    <property type="component" value="Unassembled WGS sequence"/>
</dbReference>
<name>A0A2S6F633_LEGPN</name>
<dbReference type="EMBL" id="PQWY01000004">
    <property type="protein sequence ID" value="PPK32899.1"/>
    <property type="molecule type" value="Genomic_DNA"/>
</dbReference>
<protein>
    <submittedName>
        <fullName evidence="1">Nucleoside recognition protein</fullName>
    </submittedName>
</protein>
<comment type="caution">
    <text evidence="1">The sequence shown here is derived from an EMBL/GenBank/DDBJ whole genome shotgun (WGS) entry which is preliminary data.</text>
</comment>
<dbReference type="OrthoDB" id="9805623at2"/>
<reference evidence="1 2" key="1">
    <citation type="submission" date="2018-02" db="EMBL/GenBank/DDBJ databases">
        <title>Draft genome sequences of four Legionella pneumophila clinical strains isolated in Ontario.</title>
        <authorList>
            <person name="Fortuna A."/>
            <person name="Ramnarine R."/>
            <person name="Li A."/>
            <person name="Frantz C."/>
            <person name="Mallo G."/>
        </authorList>
    </citation>
    <scope>NUCLEOTIDE SEQUENCE [LARGE SCALE GENOMIC DNA]</scope>
    <source>
        <strain evidence="1 2">LG61</strain>
    </source>
</reference>
<evidence type="ECO:0000313" key="2">
    <source>
        <dbReference type="Proteomes" id="UP000239239"/>
    </source>
</evidence>
<gene>
    <name evidence="1" type="ORF">C3928_03490</name>
</gene>
<proteinExistence type="predicted"/>
<sequence>MEAIMLNLIWLGMILVSVVVGIIEGRIDDVVRAVTDSAKLGFELALGLAGIMTLWLGIMSVATESGLVSILGKILKPVLKRLFPDIPVEHPAMGAMVMNIAANMLGLANAATPFGLQAMKELQSLNQNLKVATNSMCTFLAINTSSVQLIPATAIAFLAANGSTNPSSVIFTSLIATTVSTLVAIVAVKQLAKLPRFKIERTDSL</sequence>
<dbReference type="AlphaFoldDB" id="A0A2S6F633"/>
<evidence type="ECO:0000313" key="1">
    <source>
        <dbReference type="EMBL" id="PPK32899.1"/>
    </source>
</evidence>
<organism evidence="1 2">
    <name type="scientific">Legionella pneumophila</name>
    <dbReference type="NCBI Taxonomy" id="446"/>
    <lineage>
        <taxon>Bacteria</taxon>
        <taxon>Pseudomonadati</taxon>
        <taxon>Pseudomonadota</taxon>
        <taxon>Gammaproteobacteria</taxon>
        <taxon>Legionellales</taxon>
        <taxon>Legionellaceae</taxon>
        <taxon>Legionella</taxon>
    </lineage>
</organism>
<dbReference type="Pfam" id="PF07670">
    <property type="entry name" value="Gate"/>
    <property type="match status" value="1"/>
</dbReference>